<reference evidence="2" key="1">
    <citation type="journal article" date="2021" name="bioRxiv">
        <title>Whole Genome Assembly and Annotation of Northern Wild Rice, Zizania palustris L., Supports a Whole Genome Duplication in the Zizania Genus.</title>
        <authorList>
            <person name="Haas M."/>
            <person name="Kono T."/>
            <person name="Macchietto M."/>
            <person name="Millas R."/>
            <person name="McGilp L."/>
            <person name="Shao M."/>
            <person name="Duquette J."/>
            <person name="Hirsch C.N."/>
            <person name="Kimball J."/>
        </authorList>
    </citation>
    <scope>NUCLEOTIDE SEQUENCE</scope>
    <source>
        <tissue evidence="2">Fresh leaf tissue</tissue>
    </source>
</reference>
<feature type="region of interest" description="Disordered" evidence="1">
    <location>
        <begin position="71"/>
        <end position="97"/>
    </location>
</feature>
<evidence type="ECO:0000256" key="1">
    <source>
        <dbReference type="SAM" id="MobiDB-lite"/>
    </source>
</evidence>
<evidence type="ECO:0000313" key="2">
    <source>
        <dbReference type="EMBL" id="KAG8097469.1"/>
    </source>
</evidence>
<sequence length="207" mass="21919">MIQQQPSQQSSPIIEADSQLDITVPPVVTALIANPLVTESSTSSQTQRNNSPVLLVYSRCHHKGYALAPSPGLAHKEASSSRLAHKNTSPLSDKGLRHNLGLKIKSKGFKPSSGRGSSPSLSVCPPIKEFVKISRSGSVCPPLSIQQIQHSALHLCGINNSFVSDSVLLSSDSNDPLIAKIPVGPSTASSCSREPQDQPSKTPNVED</sequence>
<dbReference type="EMBL" id="JAAALK010000079">
    <property type="protein sequence ID" value="KAG8097469.1"/>
    <property type="molecule type" value="Genomic_DNA"/>
</dbReference>
<proteinExistence type="predicted"/>
<protein>
    <submittedName>
        <fullName evidence="2">Uncharacterized protein</fullName>
    </submittedName>
</protein>
<feature type="compositionally biased region" description="Polar residues" evidence="1">
    <location>
        <begin position="80"/>
        <end position="91"/>
    </location>
</feature>
<comment type="caution">
    <text evidence="2">The sequence shown here is derived from an EMBL/GenBank/DDBJ whole genome shotgun (WGS) entry which is preliminary data.</text>
</comment>
<feature type="compositionally biased region" description="Polar residues" evidence="1">
    <location>
        <begin position="186"/>
        <end position="207"/>
    </location>
</feature>
<keyword evidence="3" id="KW-1185">Reference proteome</keyword>
<accession>A0A8J6BWF5</accession>
<feature type="region of interest" description="Disordered" evidence="1">
    <location>
        <begin position="180"/>
        <end position="207"/>
    </location>
</feature>
<name>A0A8J6BWF5_ZIZPA</name>
<dbReference type="Proteomes" id="UP000729402">
    <property type="component" value="Unassembled WGS sequence"/>
</dbReference>
<dbReference type="AlphaFoldDB" id="A0A8J6BWF5"/>
<organism evidence="2 3">
    <name type="scientific">Zizania palustris</name>
    <name type="common">Northern wild rice</name>
    <dbReference type="NCBI Taxonomy" id="103762"/>
    <lineage>
        <taxon>Eukaryota</taxon>
        <taxon>Viridiplantae</taxon>
        <taxon>Streptophyta</taxon>
        <taxon>Embryophyta</taxon>
        <taxon>Tracheophyta</taxon>
        <taxon>Spermatophyta</taxon>
        <taxon>Magnoliopsida</taxon>
        <taxon>Liliopsida</taxon>
        <taxon>Poales</taxon>
        <taxon>Poaceae</taxon>
        <taxon>BOP clade</taxon>
        <taxon>Oryzoideae</taxon>
        <taxon>Oryzeae</taxon>
        <taxon>Zizaniinae</taxon>
        <taxon>Zizania</taxon>
    </lineage>
</organism>
<gene>
    <name evidence="2" type="ORF">GUJ93_ZPchr0013g34596</name>
</gene>
<evidence type="ECO:0000313" key="3">
    <source>
        <dbReference type="Proteomes" id="UP000729402"/>
    </source>
</evidence>
<reference evidence="2" key="2">
    <citation type="submission" date="2021-02" db="EMBL/GenBank/DDBJ databases">
        <authorList>
            <person name="Kimball J.A."/>
            <person name="Haas M.W."/>
            <person name="Macchietto M."/>
            <person name="Kono T."/>
            <person name="Duquette J."/>
            <person name="Shao M."/>
        </authorList>
    </citation>
    <scope>NUCLEOTIDE SEQUENCE</scope>
    <source>
        <tissue evidence="2">Fresh leaf tissue</tissue>
    </source>
</reference>